<evidence type="ECO:0000313" key="1">
    <source>
        <dbReference type="EMBL" id="AIF02397.1"/>
    </source>
</evidence>
<organism evidence="1">
    <name type="scientific">uncultured marine group II/III euryarchaeote KM3_156_D02</name>
    <dbReference type="NCBI Taxonomy" id="1457900"/>
    <lineage>
        <taxon>Archaea</taxon>
        <taxon>Methanobacteriati</taxon>
        <taxon>Methanobacteriota</taxon>
        <taxon>environmental samples</taxon>
    </lineage>
</organism>
<name>A0A075GKG5_9EURY</name>
<accession>A0A075GKG5</accession>
<dbReference type="AlphaFoldDB" id="A0A075GKG5"/>
<protein>
    <submittedName>
        <fullName evidence="1">Uncharacterized protein</fullName>
    </submittedName>
</protein>
<reference evidence="1" key="1">
    <citation type="journal article" date="2014" name="Genome Biol. Evol.">
        <title>Pangenome evidence for extensive interdomain horizontal transfer affecting lineage core and shell genes in uncultured planktonic thaumarchaeota and euryarchaeota.</title>
        <authorList>
            <person name="Deschamps P."/>
            <person name="Zivanovic Y."/>
            <person name="Moreira D."/>
            <person name="Rodriguez-Valera F."/>
            <person name="Lopez-Garcia P."/>
        </authorList>
    </citation>
    <scope>NUCLEOTIDE SEQUENCE</scope>
</reference>
<dbReference type="EMBL" id="KF900648">
    <property type="protein sequence ID" value="AIF02397.1"/>
    <property type="molecule type" value="Genomic_DNA"/>
</dbReference>
<sequence length="131" mass="14646">MKPAQQQQVLELLLRLARESLGEQDFAALFDGEPPTRISEITLALRDSEPFLLLLRSRLAAVARVAGVLKLAGAERLAEWLGDDCDPCLVNRAIEGYDLLYRLLLELDELLLWTGWPLLGTLHDPVTALKE</sequence>
<proteinExistence type="predicted"/>